<dbReference type="InterPro" id="IPR011989">
    <property type="entry name" value="ARM-like"/>
</dbReference>
<evidence type="ECO:0000256" key="5">
    <source>
        <dbReference type="PIRNR" id="PIRNR032184"/>
    </source>
</evidence>
<dbReference type="PhylomeDB" id="A0A061AY62"/>
<dbReference type="GO" id="GO:0000221">
    <property type="term" value="C:vacuolar proton-transporting V-type ATPase, V1 domain"/>
    <property type="evidence" value="ECO:0007669"/>
    <property type="project" value="UniProtKB-UniRule"/>
</dbReference>
<reference evidence="7" key="1">
    <citation type="journal article" date="2014" name="Genome Announc.">
        <title>Genome sequence of the yeast Cyberlindnera fabianii (Hansenula fabianii).</title>
        <authorList>
            <person name="Freel K.C."/>
            <person name="Sarilar V."/>
            <person name="Neuveglise C."/>
            <person name="Devillers H."/>
            <person name="Friedrich A."/>
            <person name="Schacherer J."/>
        </authorList>
    </citation>
    <scope>NUCLEOTIDE SEQUENCE</scope>
    <source>
        <strain evidence="7">YJS4271</strain>
    </source>
</reference>
<dbReference type="GO" id="GO:0046961">
    <property type="term" value="F:proton-transporting ATPase activity, rotational mechanism"/>
    <property type="evidence" value="ECO:0007669"/>
    <property type="project" value="UniProtKB-UniRule"/>
</dbReference>
<proteinExistence type="inferred from homology"/>
<dbReference type="InterPro" id="IPR011987">
    <property type="entry name" value="ATPase_V1-cplx_hsu_C"/>
</dbReference>
<dbReference type="PANTHER" id="PTHR10698">
    <property type="entry name" value="V-TYPE PROTON ATPASE SUBUNIT H"/>
    <property type="match status" value="1"/>
</dbReference>
<evidence type="ECO:0000259" key="6">
    <source>
        <dbReference type="Pfam" id="PF11698"/>
    </source>
</evidence>
<dbReference type="VEuPathDB" id="FungiDB:BON22_4209"/>
<dbReference type="EMBL" id="LK052893">
    <property type="protein sequence ID" value="CDR42170.1"/>
    <property type="molecule type" value="Genomic_DNA"/>
</dbReference>
<name>A0A061AY62_CYBFA</name>
<sequence>MTTGEFKTLTVEGTYLDDYRSAIRSKAIPWEGFARSELLTHQEAKYLTELEGETVTKRIEKVTSDEHIDAYTQTIISLLDKDLPPERSDIKKYLLVLVSDLLASEKFLSKLSSLERAQPNSTFSPFFKHIDSTDEIVKLLAIHDLTYLLIQPYADADESIVAELISTLSALTESTSFNLKYLALELITEILSVKKYRAIYWKSHNKYFPILLQNLNSHISHNSTESIQFQYKILLSIWLLSFNTDVLKDLSKYYLSDLLVFLKLVKISIKEKIIRLAISILLNVTSIPAHETLSTENIKFFILTGDILPTLTNLKERKWSDEELVEDLDALFANVQEVYSKLTSFDEYTQELAAKNFKNSPVHTSDEFFLDNLRHFQDNNYKVFKTLISLLDENMEPKSYVYVLSDISKILKLDSKAIEVLTKENKKTKIMELLNHKNSEVRYEALKATQFIVSQTFK</sequence>
<comment type="function">
    <text evidence="5">Subunit of the V1 complex of vacuolar(H+)-ATPase (V-ATPase), a multisubunit enzyme composed of a peripheral complex (V1) that hydrolyzes ATP and a membrane integral complex (V0) that translocates protons. V-ATPase is responsible for acidifying and maintaining the pH of intracellular compartments.</text>
</comment>
<dbReference type="SUPFAM" id="SSF48371">
    <property type="entry name" value="ARM repeat"/>
    <property type="match status" value="1"/>
</dbReference>
<evidence type="ECO:0000256" key="3">
    <source>
        <dbReference type="ARBA" id="ARBA00022781"/>
    </source>
</evidence>
<feature type="domain" description="ATPase V1 complex subunit H C-terminal" evidence="6">
    <location>
        <begin position="341"/>
        <end position="457"/>
    </location>
</feature>
<evidence type="ECO:0000313" key="7">
    <source>
        <dbReference type="EMBL" id="CDR42170.1"/>
    </source>
</evidence>
<dbReference type="GO" id="GO:0000329">
    <property type="term" value="C:fungal-type vacuole membrane"/>
    <property type="evidence" value="ECO:0007669"/>
    <property type="project" value="TreeGrafter"/>
</dbReference>
<keyword evidence="2 5" id="KW-0813">Transport</keyword>
<protein>
    <recommendedName>
        <fullName evidence="5">V-type proton ATPase subunit H</fullName>
    </recommendedName>
</protein>
<dbReference type="InterPro" id="IPR004908">
    <property type="entry name" value="ATPase_V1-cplx_hsu"/>
</dbReference>
<evidence type="ECO:0000256" key="1">
    <source>
        <dbReference type="ARBA" id="ARBA00008613"/>
    </source>
</evidence>
<dbReference type="InterPro" id="IPR038497">
    <property type="entry name" value="ATPase_V1-cplx_hsu_C_sf"/>
</dbReference>
<keyword evidence="4 5" id="KW-0406">Ion transport</keyword>
<dbReference type="PIRSF" id="PIRSF032184">
    <property type="entry name" value="ATPase_V1_H"/>
    <property type="match status" value="1"/>
</dbReference>
<dbReference type="InterPro" id="IPR016024">
    <property type="entry name" value="ARM-type_fold"/>
</dbReference>
<dbReference type="PANTHER" id="PTHR10698:SF0">
    <property type="entry name" value="V-TYPE PROTON ATPASE SUBUNIT H"/>
    <property type="match status" value="1"/>
</dbReference>
<dbReference type="OrthoDB" id="10263554at2759"/>
<accession>A0A061AY62</accession>
<organism evidence="7">
    <name type="scientific">Cyberlindnera fabianii</name>
    <name type="common">Yeast</name>
    <name type="synonym">Hansenula fabianii</name>
    <dbReference type="NCBI Taxonomy" id="36022"/>
    <lineage>
        <taxon>Eukaryota</taxon>
        <taxon>Fungi</taxon>
        <taxon>Dikarya</taxon>
        <taxon>Ascomycota</taxon>
        <taxon>Saccharomycotina</taxon>
        <taxon>Saccharomycetes</taxon>
        <taxon>Phaffomycetales</taxon>
        <taxon>Phaffomycetaceae</taxon>
        <taxon>Cyberlindnera</taxon>
    </lineage>
</organism>
<dbReference type="AlphaFoldDB" id="A0A061AY62"/>
<dbReference type="Gene3D" id="1.25.40.150">
    <property type="entry name" value="V-type ATPase, subunit H, C-terminal domain"/>
    <property type="match status" value="1"/>
</dbReference>
<comment type="subunit">
    <text evidence="5">V-ATPase is a heteromultimeric enzyme made up of two complexes: the ATP-hydrolytic V1 complex and the proton translocation V0 complex.</text>
</comment>
<gene>
    <name evidence="7" type="ORF">CYFA0S_08e04412g</name>
</gene>
<comment type="similarity">
    <text evidence="1 5">Belongs to the V-ATPase H subunit family.</text>
</comment>
<dbReference type="Gene3D" id="1.25.10.10">
    <property type="entry name" value="Leucine-rich Repeat Variant"/>
    <property type="match status" value="1"/>
</dbReference>
<evidence type="ECO:0000256" key="4">
    <source>
        <dbReference type="ARBA" id="ARBA00023065"/>
    </source>
</evidence>
<dbReference type="Pfam" id="PF03224">
    <property type="entry name" value="V-ATPase_H_N"/>
    <property type="match status" value="1"/>
</dbReference>
<dbReference type="Pfam" id="PF11698">
    <property type="entry name" value="V-ATPase_H_C"/>
    <property type="match status" value="1"/>
</dbReference>
<evidence type="ECO:0000256" key="2">
    <source>
        <dbReference type="ARBA" id="ARBA00022448"/>
    </source>
</evidence>
<keyword evidence="3 5" id="KW-0375">Hydrogen ion transport</keyword>